<organism evidence="2 3">
    <name type="scientific">Marasmius crinis-equi</name>
    <dbReference type="NCBI Taxonomy" id="585013"/>
    <lineage>
        <taxon>Eukaryota</taxon>
        <taxon>Fungi</taxon>
        <taxon>Dikarya</taxon>
        <taxon>Basidiomycota</taxon>
        <taxon>Agaricomycotina</taxon>
        <taxon>Agaricomycetes</taxon>
        <taxon>Agaricomycetidae</taxon>
        <taxon>Agaricales</taxon>
        <taxon>Marasmiineae</taxon>
        <taxon>Marasmiaceae</taxon>
        <taxon>Marasmius</taxon>
    </lineage>
</organism>
<keyword evidence="3" id="KW-1185">Reference proteome</keyword>
<comment type="caution">
    <text evidence="2">The sequence shown here is derived from an EMBL/GenBank/DDBJ whole genome shotgun (WGS) entry which is preliminary data.</text>
</comment>
<protein>
    <submittedName>
        <fullName evidence="2">Uncharacterized protein</fullName>
    </submittedName>
</protein>
<feature type="compositionally biased region" description="Basic residues" evidence="1">
    <location>
        <begin position="10"/>
        <end position="19"/>
    </location>
</feature>
<name>A0ABR3FTH6_9AGAR</name>
<dbReference type="Proteomes" id="UP001465976">
    <property type="component" value="Unassembled WGS sequence"/>
</dbReference>
<evidence type="ECO:0000256" key="1">
    <source>
        <dbReference type="SAM" id="MobiDB-lite"/>
    </source>
</evidence>
<gene>
    <name evidence="2" type="ORF">V5O48_003208</name>
</gene>
<accession>A0ABR3FTH6</accession>
<evidence type="ECO:0000313" key="3">
    <source>
        <dbReference type="Proteomes" id="UP001465976"/>
    </source>
</evidence>
<sequence length="217" mass="24748">MPAIRNQPIKARRGHHKPARTAEEQLEEIADQLNKLDELDTITSKLEDLENEDIPEKLNDLETAIEEADVSEEVAEMVETLGDVETGVEEIKDMLATMMYNSKAARSNEFARNNPDWNYEYQLLRKTTEGNGLMLAYSLFSESAKYVFSTPYLATPGILNGKVGSVPSYPEARRLDPETIREDGLALAVIFYNDDFGMRAQDPLKLKRKKWLRWLCC</sequence>
<proteinExistence type="predicted"/>
<reference evidence="2 3" key="1">
    <citation type="submission" date="2024-02" db="EMBL/GenBank/DDBJ databases">
        <title>A draft genome for the cacao thread blight pathogen Marasmius crinis-equi.</title>
        <authorList>
            <person name="Cohen S.P."/>
            <person name="Baruah I.K."/>
            <person name="Amoako-Attah I."/>
            <person name="Bukari Y."/>
            <person name="Meinhardt L.W."/>
            <person name="Bailey B.A."/>
        </authorList>
    </citation>
    <scope>NUCLEOTIDE SEQUENCE [LARGE SCALE GENOMIC DNA]</scope>
    <source>
        <strain evidence="2 3">GH-76</strain>
    </source>
</reference>
<dbReference type="EMBL" id="JBAHYK010000084">
    <property type="protein sequence ID" value="KAL0578796.1"/>
    <property type="molecule type" value="Genomic_DNA"/>
</dbReference>
<evidence type="ECO:0000313" key="2">
    <source>
        <dbReference type="EMBL" id="KAL0578796.1"/>
    </source>
</evidence>
<feature type="region of interest" description="Disordered" evidence="1">
    <location>
        <begin position="1"/>
        <end position="23"/>
    </location>
</feature>